<dbReference type="InterPro" id="IPR003593">
    <property type="entry name" value="AAA+_ATPase"/>
</dbReference>
<dbReference type="Gene3D" id="1.10.8.60">
    <property type="match status" value="1"/>
</dbReference>
<sequence length="540" mass="59379">MDPEEATPAMMPDLHDLEILLRSDTPIVLIESIEEPRVVELFAGLALRLAEPAFRWSVTEGLRRIELDTEPQSRLADPTEALRNIRSTQERGIYLLLDFHPYLDNPLHVRLLKEIAQGYADLPRTLVLVSHALEVPPELHHLSVRFGLRLPDRQRIMGLIREEAKRWQDSSGGRSFRTGRDAVDQLARNLLGVTESDARRLIRNAIRHDGAITREDVESVKRAKYDLLSPDGAISFEYDTRSFAEVAGLGNLKAWIDRRRDAFLDPDRKTDHPRGVLLLGVQGGGKSLAAKAVAGRFGVPLLRLDFGALFDKYIGETEKNLRKALATADVMSPCVLWIDEIEKGIATGTEDDGVGRRVLGTLLTWMAERNTRVFLAATANDISRLPPELIRKGRIDELFFVDLPGAAVRREIFAIHLSRRGLDPERFDLARLAQASEGFTGAGIEQAVVSALYADETAGDGLTTGNLLGEIAATQPLSVVMHGQLQALRAWASGRTVQAHAPEEQDDATVLARNAVAEIASGTMDPAGAAVDAQPPVSPD</sequence>
<keyword evidence="7" id="KW-1185">Reference proteome</keyword>
<dbReference type="PANTHER" id="PTHR42960">
    <property type="entry name" value="YCF46 PROTEIN"/>
    <property type="match status" value="1"/>
</dbReference>
<dbReference type="SUPFAM" id="SSF52540">
    <property type="entry name" value="P-loop containing nucleoside triphosphate hydrolases"/>
    <property type="match status" value="1"/>
</dbReference>
<evidence type="ECO:0000256" key="4">
    <source>
        <dbReference type="ARBA" id="ARBA00040480"/>
    </source>
</evidence>
<protein>
    <recommendedName>
        <fullName evidence="4">Uncharacterized AAA domain-containing protein ycf46</fullName>
    </recommendedName>
</protein>
<dbReference type="AlphaFoldDB" id="A0A1H2YQJ2"/>
<accession>A0A1H2YQJ2</accession>
<keyword evidence="1" id="KW-0547">Nucleotide-binding</keyword>
<dbReference type="EMBL" id="FNNZ01000013">
    <property type="protein sequence ID" value="SDX07437.1"/>
    <property type="molecule type" value="Genomic_DNA"/>
</dbReference>
<name>A0A1H2YQJ2_THIRO</name>
<evidence type="ECO:0000313" key="6">
    <source>
        <dbReference type="EMBL" id="SDX07437.1"/>
    </source>
</evidence>
<dbReference type="SMART" id="SM00382">
    <property type="entry name" value="AAA"/>
    <property type="match status" value="1"/>
</dbReference>
<evidence type="ECO:0000256" key="3">
    <source>
        <dbReference type="ARBA" id="ARBA00038088"/>
    </source>
</evidence>
<evidence type="ECO:0000259" key="5">
    <source>
        <dbReference type="SMART" id="SM00382"/>
    </source>
</evidence>
<dbReference type="Gene3D" id="3.40.50.300">
    <property type="entry name" value="P-loop containing nucleotide triphosphate hydrolases"/>
    <property type="match status" value="1"/>
</dbReference>
<dbReference type="InterPro" id="IPR027417">
    <property type="entry name" value="P-loop_NTPase"/>
</dbReference>
<dbReference type="STRING" id="1058.SAMN05421783_113137"/>
<dbReference type="InterPro" id="IPR052381">
    <property type="entry name" value="AAA_domain_protein"/>
</dbReference>
<evidence type="ECO:0000313" key="7">
    <source>
        <dbReference type="Proteomes" id="UP000198816"/>
    </source>
</evidence>
<dbReference type="Proteomes" id="UP000198816">
    <property type="component" value="Unassembled WGS sequence"/>
</dbReference>
<reference evidence="7" key="1">
    <citation type="submission" date="2016-10" db="EMBL/GenBank/DDBJ databases">
        <authorList>
            <person name="Varghese N."/>
            <person name="Submissions S."/>
        </authorList>
    </citation>
    <scope>NUCLEOTIDE SEQUENCE [LARGE SCALE GENOMIC DNA]</scope>
    <source>
        <strain evidence="7">DSM 217</strain>
    </source>
</reference>
<dbReference type="PANTHER" id="PTHR42960:SF1">
    <property type="entry name" value="YCF46 PROTEIN"/>
    <property type="match status" value="1"/>
</dbReference>
<dbReference type="GO" id="GO:0005524">
    <property type="term" value="F:ATP binding"/>
    <property type="evidence" value="ECO:0007669"/>
    <property type="project" value="UniProtKB-KW"/>
</dbReference>
<organism evidence="6 7">
    <name type="scientific">Thiocapsa roseopersicina</name>
    <dbReference type="NCBI Taxonomy" id="1058"/>
    <lineage>
        <taxon>Bacteria</taxon>
        <taxon>Pseudomonadati</taxon>
        <taxon>Pseudomonadota</taxon>
        <taxon>Gammaproteobacteria</taxon>
        <taxon>Chromatiales</taxon>
        <taxon>Chromatiaceae</taxon>
        <taxon>Thiocapsa</taxon>
    </lineage>
</organism>
<dbReference type="InterPro" id="IPR003959">
    <property type="entry name" value="ATPase_AAA_core"/>
</dbReference>
<evidence type="ECO:0000256" key="1">
    <source>
        <dbReference type="ARBA" id="ARBA00022741"/>
    </source>
</evidence>
<evidence type="ECO:0000256" key="2">
    <source>
        <dbReference type="ARBA" id="ARBA00022840"/>
    </source>
</evidence>
<feature type="domain" description="AAA+ ATPase" evidence="5">
    <location>
        <begin position="272"/>
        <end position="405"/>
    </location>
</feature>
<dbReference type="GO" id="GO:0016887">
    <property type="term" value="F:ATP hydrolysis activity"/>
    <property type="evidence" value="ECO:0007669"/>
    <property type="project" value="InterPro"/>
</dbReference>
<comment type="similarity">
    <text evidence="3">Belongs to the AAA ATPase family. Highly divergent.</text>
</comment>
<dbReference type="Pfam" id="PF00004">
    <property type="entry name" value="AAA"/>
    <property type="match status" value="1"/>
</dbReference>
<keyword evidence="2" id="KW-0067">ATP-binding</keyword>
<proteinExistence type="inferred from homology"/>
<gene>
    <name evidence="6" type="ORF">SAMN05421783_113137</name>
</gene>